<organism evidence="2 3">
    <name type="scientific">Streptoalloteichus hindustanus</name>
    <dbReference type="NCBI Taxonomy" id="2017"/>
    <lineage>
        <taxon>Bacteria</taxon>
        <taxon>Bacillati</taxon>
        <taxon>Actinomycetota</taxon>
        <taxon>Actinomycetes</taxon>
        <taxon>Pseudonocardiales</taxon>
        <taxon>Pseudonocardiaceae</taxon>
        <taxon>Streptoalloteichus</taxon>
    </lineage>
</organism>
<feature type="transmembrane region" description="Helical" evidence="1">
    <location>
        <begin position="86"/>
        <end position="103"/>
    </location>
</feature>
<name>A0A1M4YNI7_STRHI</name>
<keyword evidence="1" id="KW-0812">Transmembrane</keyword>
<reference evidence="2 3" key="1">
    <citation type="submission" date="2016-11" db="EMBL/GenBank/DDBJ databases">
        <authorList>
            <person name="Jaros S."/>
            <person name="Januszkiewicz K."/>
            <person name="Wedrychowicz H."/>
        </authorList>
    </citation>
    <scope>NUCLEOTIDE SEQUENCE [LARGE SCALE GENOMIC DNA]</scope>
    <source>
        <strain evidence="2 3">DSM 44523</strain>
    </source>
</reference>
<keyword evidence="1" id="KW-0472">Membrane</keyword>
<evidence type="ECO:0000256" key="1">
    <source>
        <dbReference type="SAM" id="Phobius"/>
    </source>
</evidence>
<proteinExistence type="predicted"/>
<gene>
    <name evidence="2" type="ORF">SAMN05444320_102426</name>
</gene>
<dbReference type="Proteomes" id="UP000184501">
    <property type="component" value="Unassembled WGS sequence"/>
</dbReference>
<sequence>MAWPLAVLLNLVLGYFAVLPLATTLFLLSSPLGARLALTKAEPTFREDSEWVAVNIGLSFLAVVLAVLFVVNLLTARSAGAPKLRYWLLNATFLALPYAVASWK</sequence>
<keyword evidence="1" id="KW-1133">Transmembrane helix</keyword>
<keyword evidence="3" id="KW-1185">Reference proteome</keyword>
<dbReference type="EMBL" id="FQVN01000002">
    <property type="protein sequence ID" value="SHF07301.1"/>
    <property type="molecule type" value="Genomic_DNA"/>
</dbReference>
<dbReference type="STRING" id="2017.SAMN05444320_102426"/>
<feature type="transmembrane region" description="Helical" evidence="1">
    <location>
        <begin position="7"/>
        <end position="32"/>
    </location>
</feature>
<accession>A0A1M4YNI7</accession>
<dbReference type="AlphaFoldDB" id="A0A1M4YNI7"/>
<evidence type="ECO:0000313" key="3">
    <source>
        <dbReference type="Proteomes" id="UP000184501"/>
    </source>
</evidence>
<feature type="transmembrane region" description="Helical" evidence="1">
    <location>
        <begin position="52"/>
        <end position="74"/>
    </location>
</feature>
<evidence type="ECO:0000313" key="2">
    <source>
        <dbReference type="EMBL" id="SHF07301.1"/>
    </source>
</evidence>
<protein>
    <submittedName>
        <fullName evidence="2">Uncharacterized protein</fullName>
    </submittedName>
</protein>